<organism evidence="3 4">
    <name type="scientific">Lyophyllum shimeji</name>
    <name type="common">Hon-shimeji</name>
    <name type="synonym">Tricholoma shimeji</name>
    <dbReference type="NCBI Taxonomy" id="47721"/>
    <lineage>
        <taxon>Eukaryota</taxon>
        <taxon>Fungi</taxon>
        <taxon>Dikarya</taxon>
        <taxon>Basidiomycota</taxon>
        <taxon>Agaricomycotina</taxon>
        <taxon>Agaricomycetes</taxon>
        <taxon>Agaricomycetidae</taxon>
        <taxon>Agaricales</taxon>
        <taxon>Tricholomatineae</taxon>
        <taxon>Lyophyllaceae</taxon>
        <taxon>Lyophyllum</taxon>
    </lineage>
</organism>
<accession>A0A9P3PXF6</accession>
<dbReference type="EMBL" id="BRPK01000013">
    <property type="protein sequence ID" value="GLB43259.1"/>
    <property type="molecule type" value="Genomic_DNA"/>
</dbReference>
<feature type="region of interest" description="Disordered" evidence="1">
    <location>
        <begin position="23"/>
        <end position="141"/>
    </location>
</feature>
<feature type="region of interest" description="Disordered" evidence="1">
    <location>
        <begin position="205"/>
        <end position="309"/>
    </location>
</feature>
<protein>
    <recommendedName>
        <fullName evidence="2">NTF2 domain-containing protein</fullName>
    </recommendedName>
</protein>
<feature type="compositionally biased region" description="Basic and acidic residues" evidence="1">
    <location>
        <begin position="398"/>
        <end position="413"/>
    </location>
</feature>
<feature type="region of interest" description="Disordered" evidence="1">
    <location>
        <begin position="379"/>
        <end position="429"/>
    </location>
</feature>
<evidence type="ECO:0000259" key="2">
    <source>
        <dbReference type="PROSITE" id="PS50177"/>
    </source>
</evidence>
<feature type="compositionally biased region" description="Gly residues" evidence="1">
    <location>
        <begin position="94"/>
        <end position="103"/>
    </location>
</feature>
<proteinExistence type="predicted"/>
<keyword evidence="4" id="KW-1185">Reference proteome</keyword>
<feature type="domain" description="NTF2" evidence="2">
    <location>
        <begin position="581"/>
        <end position="699"/>
    </location>
</feature>
<dbReference type="SUPFAM" id="SSF54427">
    <property type="entry name" value="NTF2-like"/>
    <property type="match status" value="1"/>
</dbReference>
<sequence>MRPASTSHDRRPEVIRGLAASAANVHREDAQPNEAINKRQRVQPPSVIPVSLPPPGRGHRARDPPASDSAATVQRSRSGWTQYAVRGNKAWRGARGGRGGRGTGQELRRIPSYHERPASTTSDHTSDTASHQDDRRLRTPADLPLPTAYLTLGRYPYQTYSTRPTDMTAVPPLPAQQQPGMNDGKTGLRSPATDYPSNMATNFARGTHPFGTPDTNVTPRRPLPARTERETDYRQFSGSLLPQATTSSTSTEISPPQKRRRLDRTPSPHIKSEDVEAQAIPSAADRRRTPSLPPTIKPELRSPSPPRRRLITQSCTLYALPDNCRKLNPNPNPDYLKNRNALATKERQVLKRRGLKVEKVMFRDDGMVIEWTSSVPVWSDTLLPESPKPPEKVATAVPKKDAARRSRSRDTDNRPSTSLASSKEQRMLPQCVLLPGQEDRRVDDVRADASTGVISVSASPSPTPPPKDKGKAKEVEIPPPPTRLGPTRRPLPLPKPRALKSVSLAEPRAVQPTRRPLLLPKPRALKPSTPTEAPPDQRHEASSILSNEPSTSHVHLNTAQASIDVVPHVCGVAELEDVEPIAVDYLQRYIRAFDADPSTLQHSYAPYAVFSIRTPAAGTAATLRPAEVCQGPDEIAGRLSLLRQYKFCPAGRGADVVYDVVSLGAAAAGGIFLTTHGAVVDTSVEPRARTLAVDQAFVLQQRAGRGKEGGAGAEDGWPLVAVSHQMVIREIAGGPSFVQTDRRGEYEFPWLV</sequence>
<evidence type="ECO:0000256" key="1">
    <source>
        <dbReference type="SAM" id="MobiDB-lite"/>
    </source>
</evidence>
<dbReference type="InterPro" id="IPR018222">
    <property type="entry name" value="Nuclear_transport_factor_2_euk"/>
</dbReference>
<dbReference type="Gene3D" id="3.10.450.50">
    <property type="match status" value="1"/>
</dbReference>
<feature type="compositionally biased region" description="Low complexity" evidence="1">
    <location>
        <begin position="514"/>
        <end position="527"/>
    </location>
</feature>
<feature type="region of interest" description="Disordered" evidence="1">
    <location>
        <begin position="451"/>
        <end position="548"/>
    </location>
</feature>
<dbReference type="PROSITE" id="PS50177">
    <property type="entry name" value="NTF2_DOMAIN"/>
    <property type="match status" value="1"/>
</dbReference>
<reference evidence="3" key="1">
    <citation type="submission" date="2022-07" db="EMBL/GenBank/DDBJ databases">
        <title>The genome of Lyophyllum shimeji provides insight into the initial evolution of ectomycorrhizal fungal genome.</title>
        <authorList>
            <person name="Kobayashi Y."/>
            <person name="Shibata T."/>
            <person name="Hirakawa H."/>
            <person name="Shigenobu S."/>
            <person name="Nishiyama T."/>
            <person name="Yamada A."/>
            <person name="Hasebe M."/>
            <person name="Kawaguchi M."/>
        </authorList>
    </citation>
    <scope>NUCLEOTIDE SEQUENCE</scope>
    <source>
        <strain evidence="3">AT787</strain>
    </source>
</reference>
<evidence type="ECO:0000313" key="4">
    <source>
        <dbReference type="Proteomes" id="UP001063166"/>
    </source>
</evidence>
<feature type="compositionally biased region" description="Basic and acidic residues" evidence="1">
    <location>
        <begin position="106"/>
        <end position="117"/>
    </location>
</feature>
<feature type="compositionally biased region" description="Basic and acidic residues" evidence="1">
    <location>
        <begin position="263"/>
        <end position="274"/>
    </location>
</feature>
<feature type="compositionally biased region" description="Polar residues" evidence="1">
    <location>
        <begin position="234"/>
        <end position="244"/>
    </location>
</feature>
<gene>
    <name evidence="3" type="ORF">LshimejAT787_1301600</name>
</gene>
<feature type="compositionally biased region" description="Basic and acidic residues" evidence="1">
    <location>
        <begin position="124"/>
        <end position="139"/>
    </location>
</feature>
<dbReference type="InterPro" id="IPR032710">
    <property type="entry name" value="NTF2-like_dom_sf"/>
</dbReference>
<dbReference type="OrthoDB" id="3265156at2759"/>
<dbReference type="Proteomes" id="UP001063166">
    <property type="component" value="Unassembled WGS sequence"/>
</dbReference>
<evidence type="ECO:0000313" key="3">
    <source>
        <dbReference type="EMBL" id="GLB43259.1"/>
    </source>
</evidence>
<comment type="caution">
    <text evidence="3">The sequence shown here is derived from an EMBL/GenBank/DDBJ whole genome shotgun (WGS) entry which is preliminary data.</text>
</comment>
<name>A0A9P3PXF6_LYOSH</name>
<dbReference type="AlphaFoldDB" id="A0A9P3PXF6"/>
<feature type="compositionally biased region" description="Basic and acidic residues" evidence="1">
    <location>
        <begin position="466"/>
        <end position="476"/>
    </location>
</feature>
<feature type="compositionally biased region" description="Pro residues" evidence="1">
    <location>
        <begin position="477"/>
        <end position="495"/>
    </location>
</feature>
<feature type="compositionally biased region" description="Polar residues" evidence="1">
    <location>
        <begin position="69"/>
        <end position="81"/>
    </location>
</feature>